<name>A0A507R3U3_MONPU</name>
<evidence type="ECO:0000313" key="3">
    <source>
        <dbReference type="Proteomes" id="UP000319663"/>
    </source>
</evidence>
<reference evidence="2 3" key="1">
    <citation type="submission" date="2019-06" db="EMBL/GenBank/DDBJ databases">
        <title>Wine fermentation using esterase from Monascus purpureus.</title>
        <authorList>
            <person name="Geng C."/>
            <person name="Zhang Y."/>
        </authorList>
    </citation>
    <scope>NUCLEOTIDE SEQUENCE [LARGE SCALE GENOMIC DNA]</scope>
    <source>
        <strain evidence="2">HQ1</strain>
    </source>
</reference>
<feature type="region of interest" description="Disordered" evidence="1">
    <location>
        <begin position="268"/>
        <end position="322"/>
    </location>
</feature>
<sequence>RIPLLMHILRNLGEYGVTSDKLREVAHDSKKTLQEGGIEILDEVFRVRKLEERYERNEVDASTKVYVFNYNSNSSKRRKASRPVSELDHDDDVADTCGFLTPSSSVDHAPGPMTTSMDNMAMVAHSRPMQLQSDRDQLFQMPGTLGFDGQTRQDHRPYYPASTEYSDFPASTAATGVINQTEPVGLDYLTQATFPTPGSEAPISPQSRHASMPMQSPPNQFQQWNVRPSVFGSMDFASTPGQTIHQPTMPYQIPVSGAISHVQMSHSLPQLPRGNAHPGSLSMRNPPFRTGSFSHPHTIQQPLHSESLRVDSANTTSTSKDS</sequence>
<comment type="caution">
    <text evidence="2">The sequence shown here is derived from an EMBL/GenBank/DDBJ whole genome shotgun (WGS) entry which is preliminary data.</text>
</comment>
<feature type="compositionally biased region" description="Polar residues" evidence="1">
    <location>
        <begin position="312"/>
        <end position="322"/>
    </location>
</feature>
<dbReference type="PANTHER" id="PTHR36102">
    <property type="entry name" value="CHROMOSOME 10, WHOLE GENOME SHOTGUN SEQUENCE"/>
    <property type="match status" value="1"/>
</dbReference>
<feature type="non-terminal residue" evidence="2">
    <location>
        <position position="1"/>
    </location>
</feature>
<evidence type="ECO:0000256" key="1">
    <source>
        <dbReference type="SAM" id="MobiDB-lite"/>
    </source>
</evidence>
<accession>A0A507R3U3</accession>
<protein>
    <submittedName>
        <fullName evidence="2">Uncharacterized protein</fullName>
    </submittedName>
</protein>
<dbReference type="PANTHER" id="PTHR36102:SF5">
    <property type="entry name" value="YDR124W-LIKE HELICAL BUNDLE DOMAIN-CONTAINING PROTEIN"/>
    <property type="match status" value="1"/>
</dbReference>
<dbReference type="EMBL" id="VIFY01000002">
    <property type="protein sequence ID" value="TQB77319.1"/>
    <property type="molecule type" value="Genomic_DNA"/>
</dbReference>
<dbReference type="AlphaFoldDB" id="A0A507R3U3"/>
<keyword evidence="3" id="KW-1185">Reference proteome</keyword>
<organism evidence="2 3">
    <name type="scientific">Monascus purpureus</name>
    <name type="common">Red mold</name>
    <name type="synonym">Monascus anka</name>
    <dbReference type="NCBI Taxonomy" id="5098"/>
    <lineage>
        <taxon>Eukaryota</taxon>
        <taxon>Fungi</taxon>
        <taxon>Dikarya</taxon>
        <taxon>Ascomycota</taxon>
        <taxon>Pezizomycotina</taxon>
        <taxon>Eurotiomycetes</taxon>
        <taxon>Eurotiomycetidae</taxon>
        <taxon>Eurotiales</taxon>
        <taxon>Aspergillaceae</taxon>
        <taxon>Monascus</taxon>
    </lineage>
</organism>
<dbReference type="Proteomes" id="UP000319663">
    <property type="component" value="Unassembled WGS sequence"/>
</dbReference>
<dbReference type="InterPro" id="IPR021264">
    <property type="entry name" value="AFUB_079030/YDR124W-like"/>
</dbReference>
<evidence type="ECO:0000313" key="2">
    <source>
        <dbReference type="EMBL" id="TQB77319.1"/>
    </source>
</evidence>
<proteinExistence type="predicted"/>
<feature type="compositionally biased region" description="Polar residues" evidence="1">
    <location>
        <begin position="291"/>
        <end position="304"/>
    </location>
</feature>
<dbReference type="STRING" id="5098.A0A507R3U3"/>
<feature type="region of interest" description="Disordered" evidence="1">
    <location>
        <begin position="198"/>
        <end position="218"/>
    </location>
</feature>
<feature type="compositionally biased region" description="Polar residues" evidence="1">
    <location>
        <begin position="204"/>
        <end position="218"/>
    </location>
</feature>
<gene>
    <name evidence="2" type="ORF">MPDQ_002956</name>
</gene>